<evidence type="ECO:0000256" key="1">
    <source>
        <dbReference type="ARBA" id="ARBA00004123"/>
    </source>
</evidence>
<proteinExistence type="inferred from homology"/>
<dbReference type="InterPro" id="IPR009071">
    <property type="entry name" value="HMG_box_dom"/>
</dbReference>
<evidence type="ECO:0000256" key="6">
    <source>
        <dbReference type="SAM" id="MobiDB-lite"/>
    </source>
</evidence>
<dbReference type="FunFam" id="1.10.30.10:FF:000026">
    <property type="entry name" value="PMS1 homolog 1, mismatch repair system component"/>
    <property type="match status" value="1"/>
</dbReference>
<dbReference type="PROSITE" id="PS50118">
    <property type="entry name" value="HMG_BOX_2"/>
    <property type="match status" value="4"/>
</dbReference>
<keyword evidence="4 5" id="KW-0539">Nucleus</keyword>
<feature type="DNA-binding region" description="HMG box" evidence="5">
    <location>
        <begin position="3"/>
        <end position="68"/>
    </location>
</feature>
<evidence type="ECO:0000259" key="7">
    <source>
        <dbReference type="PROSITE" id="PS50118"/>
    </source>
</evidence>
<keyword evidence="9" id="KW-1185">Reference proteome</keyword>
<evidence type="ECO:0000313" key="9">
    <source>
        <dbReference type="Proteomes" id="UP000466442"/>
    </source>
</evidence>
<evidence type="ECO:0000256" key="4">
    <source>
        <dbReference type="ARBA" id="ARBA00023242"/>
    </source>
</evidence>
<feature type="DNA-binding region" description="HMG box" evidence="5">
    <location>
        <begin position="144"/>
        <end position="209"/>
    </location>
</feature>
<dbReference type="InterPro" id="IPR050342">
    <property type="entry name" value="HMGB"/>
</dbReference>
<dbReference type="EMBL" id="WIXP02000013">
    <property type="protein sequence ID" value="KAF6200455.1"/>
    <property type="molecule type" value="Genomic_DNA"/>
</dbReference>
<evidence type="ECO:0000256" key="2">
    <source>
        <dbReference type="ARBA" id="ARBA00008774"/>
    </source>
</evidence>
<dbReference type="SMART" id="SM00398">
    <property type="entry name" value="HMG"/>
    <property type="match status" value="4"/>
</dbReference>
<feature type="region of interest" description="Disordered" evidence="6">
    <location>
        <begin position="279"/>
        <end position="316"/>
    </location>
</feature>
<name>A0A8S9WYN3_APOLU</name>
<dbReference type="PANTHER" id="PTHR48112:SF32">
    <property type="entry name" value="HIGH MOBILITY GROUP PROTEIN B3"/>
    <property type="match status" value="1"/>
</dbReference>
<dbReference type="Pfam" id="PF00505">
    <property type="entry name" value="HMG_box"/>
    <property type="match status" value="2"/>
</dbReference>
<dbReference type="OrthoDB" id="3213154at2759"/>
<protein>
    <recommendedName>
        <fullName evidence="7">HMG box domain-containing protein</fullName>
    </recommendedName>
</protein>
<dbReference type="AlphaFoldDB" id="A0A8S9WYN3"/>
<comment type="subcellular location">
    <subcellularLocation>
        <location evidence="1">Nucleus</location>
    </subcellularLocation>
</comment>
<keyword evidence="3 5" id="KW-0238">DNA-binding</keyword>
<dbReference type="Pfam" id="PF09011">
    <property type="entry name" value="HMG_box_2"/>
    <property type="match status" value="2"/>
</dbReference>
<feature type="domain" description="HMG box" evidence="7">
    <location>
        <begin position="75"/>
        <end position="143"/>
    </location>
</feature>
<dbReference type="Proteomes" id="UP000466442">
    <property type="component" value="Unassembled WGS sequence"/>
</dbReference>
<reference evidence="8" key="1">
    <citation type="journal article" date="2021" name="Mol. Ecol. Resour.">
        <title>Apolygus lucorum genome provides insights into omnivorousness and mesophyll feeding.</title>
        <authorList>
            <person name="Liu Y."/>
            <person name="Liu H."/>
            <person name="Wang H."/>
            <person name="Huang T."/>
            <person name="Liu B."/>
            <person name="Yang B."/>
            <person name="Yin L."/>
            <person name="Li B."/>
            <person name="Zhang Y."/>
            <person name="Zhang S."/>
            <person name="Jiang F."/>
            <person name="Zhang X."/>
            <person name="Ren Y."/>
            <person name="Wang B."/>
            <person name="Wang S."/>
            <person name="Lu Y."/>
            <person name="Wu K."/>
            <person name="Fan W."/>
            <person name="Wang G."/>
        </authorList>
    </citation>
    <scope>NUCLEOTIDE SEQUENCE</scope>
    <source>
        <strain evidence="8">12Hb</strain>
    </source>
</reference>
<feature type="domain" description="HMG box" evidence="7">
    <location>
        <begin position="3"/>
        <end position="68"/>
    </location>
</feature>
<dbReference type="SUPFAM" id="SSF47095">
    <property type="entry name" value="HMG-box"/>
    <property type="match status" value="4"/>
</dbReference>
<dbReference type="InterPro" id="IPR036910">
    <property type="entry name" value="HMG_box_dom_sf"/>
</dbReference>
<evidence type="ECO:0000256" key="5">
    <source>
        <dbReference type="PROSITE-ProRule" id="PRU00267"/>
    </source>
</evidence>
<feature type="DNA-binding region" description="HMG box" evidence="5">
    <location>
        <begin position="219"/>
        <end position="287"/>
    </location>
</feature>
<feature type="DNA-binding region" description="HMG box" evidence="5">
    <location>
        <begin position="75"/>
        <end position="143"/>
    </location>
</feature>
<sequence length="334" mass="39859">MNPRRPHGAYTLFVKEQWRNRDLNVPFVEYSKEIANRWNNMDEGEKSTWHVRAAREKKKVQGRSAPLAKRLAQPIKRPRTAYIFFSMDRRQMVMREHPNSSFAETTRILGRMWAKLTTQEKGKYTKRAEADKRRYEREIKKIPIRRPHGAYTLFVREQWKNRNLDVSFTSYSKEVANRWSNMNEREKTIWHERAEREKSRIVLESPRSAPIPKRKKQSTKRPRTAFIFFCMDKRQMVLRENPNSSFAETARILGNMWTQLTSSEKETYTKRAEADKKRYEREIKNNTKQASTTKRGRPVGYRNNRNEESTSRSNESSSIWSDVCEGRLLPITLF</sequence>
<dbReference type="PRINTS" id="PR00886">
    <property type="entry name" value="HIGHMOBLTY12"/>
</dbReference>
<organism evidence="8 9">
    <name type="scientific">Apolygus lucorum</name>
    <name type="common">Small green plant bug</name>
    <name type="synonym">Lygocoris lucorum</name>
    <dbReference type="NCBI Taxonomy" id="248454"/>
    <lineage>
        <taxon>Eukaryota</taxon>
        <taxon>Metazoa</taxon>
        <taxon>Ecdysozoa</taxon>
        <taxon>Arthropoda</taxon>
        <taxon>Hexapoda</taxon>
        <taxon>Insecta</taxon>
        <taxon>Pterygota</taxon>
        <taxon>Neoptera</taxon>
        <taxon>Paraneoptera</taxon>
        <taxon>Hemiptera</taxon>
        <taxon>Heteroptera</taxon>
        <taxon>Panheteroptera</taxon>
        <taxon>Cimicomorpha</taxon>
        <taxon>Miridae</taxon>
        <taxon>Mirini</taxon>
        <taxon>Apolygus</taxon>
    </lineage>
</organism>
<evidence type="ECO:0000313" key="8">
    <source>
        <dbReference type="EMBL" id="KAF6200455.1"/>
    </source>
</evidence>
<feature type="domain" description="HMG box" evidence="7">
    <location>
        <begin position="219"/>
        <end position="287"/>
    </location>
</feature>
<accession>A0A8S9WYN3</accession>
<dbReference type="GO" id="GO:0005634">
    <property type="term" value="C:nucleus"/>
    <property type="evidence" value="ECO:0007669"/>
    <property type="project" value="UniProtKB-SubCell"/>
</dbReference>
<evidence type="ECO:0000256" key="3">
    <source>
        <dbReference type="ARBA" id="ARBA00023125"/>
    </source>
</evidence>
<comment type="similarity">
    <text evidence="2">Belongs to the HMGB family.</text>
</comment>
<dbReference type="PANTHER" id="PTHR48112">
    <property type="entry name" value="HIGH MOBILITY GROUP PROTEIN DSP1"/>
    <property type="match status" value="1"/>
</dbReference>
<dbReference type="GO" id="GO:0003677">
    <property type="term" value="F:DNA binding"/>
    <property type="evidence" value="ECO:0007669"/>
    <property type="project" value="UniProtKB-UniRule"/>
</dbReference>
<feature type="domain" description="HMG box" evidence="7">
    <location>
        <begin position="144"/>
        <end position="209"/>
    </location>
</feature>
<dbReference type="CDD" id="cd00084">
    <property type="entry name" value="HMG-box_SF"/>
    <property type="match status" value="1"/>
</dbReference>
<gene>
    <name evidence="8" type="ORF">GE061_004898</name>
</gene>
<dbReference type="Gene3D" id="1.10.30.10">
    <property type="entry name" value="High mobility group box domain"/>
    <property type="match status" value="4"/>
</dbReference>
<comment type="caution">
    <text evidence="8">The sequence shown here is derived from an EMBL/GenBank/DDBJ whole genome shotgun (WGS) entry which is preliminary data.</text>
</comment>